<evidence type="ECO:0000313" key="2">
    <source>
        <dbReference type="EMBL" id="WNR44064.1"/>
    </source>
</evidence>
<reference evidence="2" key="1">
    <citation type="submission" date="2022-02" db="EMBL/GenBank/DDBJ databases">
        <title>Paenibacillus sp. MBLB1832 Whole Genome Shotgun Sequencing.</title>
        <authorList>
            <person name="Hwang C.Y."/>
            <person name="Cho E.-S."/>
            <person name="Seo M.-J."/>
        </authorList>
    </citation>
    <scope>NUCLEOTIDE SEQUENCE</scope>
    <source>
        <strain evidence="2">MBLB1832</strain>
    </source>
</reference>
<dbReference type="AlphaFoldDB" id="A0AA96LQC3"/>
<sequence>MPHSLVFREDRTFTIAQFTDLHWKDGGALDQMTGQLMADILDAERPDLVVFTGDVIYTGDVAPGEPICDDPLQALQGAVAATEARGIPWAVVFGNHDTETLITRDELMTAVLTYPHTLAQRGPEDINGTGNYRLTIYDGDGQNKVNLYFLDSGAYSPLPHIGGYDWIRSDQIDWYRKESLATRADSGDQPLPALAFFHIPLPEYQLMWDTKTCYGSYFENAVYSANVNSGMFTAMLEMGDVIGTFVGHDHINDFWGELHGIRLCYGRATGYNTYGKEGFPRGARMIRLRQDERSFETWLRLADGSVLHEQPEHLAGTAKSE</sequence>
<dbReference type="SUPFAM" id="SSF56300">
    <property type="entry name" value="Metallo-dependent phosphatases"/>
    <property type="match status" value="1"/>
</dbReference>
<dbReference type="InterPro" id="IPR029052">
    <property type="entry name" value="Metallo-depent_PP-like"/>
</dbReference>
<dbReference type="Pfam" id="PF00149">
    <property type="entry name" value="Metallophos"/>
    <property type="match status" value="1"/>
</dbReference>
<accession>A0AA96LQC3</accession>
<dbReference type="PANTHER" id="PTHR32440:SF0">
    <property type="entry name" value="PHOSPHATASE DCR2-RELATED"/>
    <property type="match status" value="1"/>
</dbReference>
<dbReference type="InterPro" id="IPR004843">
    <property type="entry name" value="Calcineurin-like_PHP"/>
</dbReference>
<dbReference type="EMBL" id="CP130319">
    <property type="protein sequence ID" value="WNR44064.1"/>
    <property type="molecule type" value="Genomic_DNA"/>
</dbReference>
<dbReference type="GO" id="GO:0016788">
    <property type="term" value="F:hydrolase activity, acting on ester bonds"/>
    <property type="evidence" value="ECO:0007669"/>
    <property type="project" value="TreeGrafter"/>
</dbReference>
<dbReference type="PANTHER" id="PTHR32440">
    <property type="entry name" value="PHOSPHATASE DCR2-RELATED-RELATED"/>
    <property type="match status" value="1"/>
</dbReference>
<evidence type="ECO:0000313" key="3">
    <source>
        <dbReference type="Proteomes" id="UP001304650"/>
    </source>
</evidence>
<dbReference type="Proteomes" id="UP001304650">
    <property type="component" value="Chromosome"/>
</dbReference>
<organism evidence="2 3">
    <name type="scientific">Paenibacillus roseopurpureus</name>
    <dbReference type="NCBI Taxonomy" id="2918901"/>
    <lineage>
        <taxon>Bacteria</taxon>
        <taxon>Bacillati</taxon>
        <taxon>Bacillota</taxon>
        <taxon>Bacilli</taxon>
        <taxon>Bacillales</taxon>
        <taxon>Paenibacillaceae</taxon>
        <taxon>Paenibacillus</taxon>
    </lineage>
</organism>
<dbReference type="KEGG" id="proo:MJB10_23685"/>
<dbReference type="GO" id="GO:0005737">
    <property type="term" value="C:cytoplasm"/>
    <property type="evidence" value="ECO:0007669"/>
    <property type="project" value="TreeGrafter"/>
</dbReference>
<dbReference type="PIRSF" id="PIRSF030250">
    <property type="entry name" value="Ptase_At2g46880"/>
    <property type="match status" value="1"/>
</dbReference>
<protein>
    <submittedName>
        <fullName evidence="2">Metallophosphoesterase family protein</fullName>
    </submittedName>
</protein>
<dbReference type="InterPro" id="IPR011230">
    <property type="entry name" value="PAP14/16/28/29"/>
</dbReference>
<dbReference type="CDD" id="cd07383">
    <property type="entry name" value="MPP_Dcr2"/>
    <property type="match status" value="1"/>
</dbReference>
<proteinExistence type="predicted"/>
<name>A0AA96LQC3_9BACL</name>
<dbReference type="Gene3D" id="3.60.21.10">
    <property type="match status" value="1"/>
</dbReference>
<feature type="domain" description="Calcineurin-like phosphoesterase" evidence="1">
    <location>
        <begin position="14"/>
        <end position="251"/>
    </location>
</feature>
<gene>
    <name evidence="2" type="ORF">MJB10_23685</name>
</gene>
<keyword evidence="3" id="KW-1185">Reference proteome</keyword>
<dbReference type="RefSeq" id="WP_314799279.1">
    <property type="nucleotide sequence ID" value="NZ_CP130319.1"/>
</dbReference>
<evidence type="ECO:0000259" key="1">
    <source>
        <dbReference type="Pfam" id="PF00149"/>
    </source>
</evidence>